<dbReference type="EMBL" id="MDZA01000002">
    <property type="protein sequence ID" value="OGX92268.1"/>
    <property type="molecule type" value="Genomic_DNA"/>
</dbReference>
<comment type="caution">
    <text evidence="2">The sequence shown here is derived from an EMBL/GenBank/DDBJ whole genome shotgun (WGS) entry which is preliminary data.</text>
</comment>
<reference evidence="2 3" key="1">
    <citation type="submission" date="2016-08" db="EMBL/GenBank/DDBJ databases">
        <title>Hymenobacter coccineus sp. nov., Hymenobacter lapidarius sp. nov. and Hymenobacter glacialis sp. nov., isolated from Antarctic soil.</title>
        <authorList>
            <person name="Sedlacek I."/>
            <person name="Kralova S."/>
            <person name="Kyrova K."/>
            <person name="Maslanova I."/>
            <person name="Stankova E."/>
            <person name="Vrbovska V."/>
            <person name="Nemec M."/>
            <person name="Bartak M."/>
            <person name="Svec P."/>
            <person name="Busse H.-J."/>
            <person name="Pantucek R."/>
        </authorList>
    </citation>
    <scope>NUCLEOTIDE SEQUENCE [LARGE SCALE GENOMIC DNA]</scope>
    <source>
        <strain evidence="2 3">CCM 8649</strain>
    </source>
</reference>
<dbReference type="OrthoDB" id="886761at2"/>
<evidence type="ECO:0000256" key="1">
    <source>
        <dbReference type="SAM" id="MobiDB-lite"/>
    </source>
</evidence>
<accession>A0A1G1TN15</accession>
<dbReference type="Proteomes" id="UP000177506">
    <property type="component" value="Unassembled WGS sequence"/>
</dbReference>
<dbReference type="RefSeq" id="WP_070739094.1">
    <property type="nucleotide sequence ID" value="NZ_MDZA01000002.1"/>
</dbReference>
<proteinExistence type="predicted"/>
<evidence type="ECO:0000313" key="2">
    <source>
        <dbReference type="EMBL" id="OGX92268.1"/>
    </source>
</evidence>
<dbReference type="AlphaFoldDB" id="A0A1G1TN15"/>
<evidence type="ECO:0000313" key="3">
    <source>
        <dbReference type="Proteomes" id="UP000177506"/>
    </source>
</evidence>
<sequence>MLYLFGRLALSDSYHSQQEEEEFHFQQKLNGRRPEGPQPAPIAAAADRRLCQDYHLPPACYLAACRAS</sequence>
<keyword evidence="3" id="KW-1185">Reference proteome</keyword>
<name>A0A1G1TN15_9BACT</name>
<feature type="region of interest" description="Disordered" evidence="1">
    <location>
        <begin position="20"/>
        <end position="40"/>
    </location>
</feature>
<gene>
    <name evidence="2" type="ORF">BEN49_16465</name>
</gene>
<organism evidence="2 3">
    <name type="scientific">Hymenobacter coccineus</name>
    <dbReference type="NCBI Taxonomy" id="1908235"/>
    <lineage>
        <taxon>Bacteria</taxon>
        <taxon>Pseudomonadati</taxon>
        <taxon>Bacteroidota</taxon>
        <taxon>Cytophagia</taxon>
        <taxon>Cytophagales</taxon>
        <taxon>Hymenobacteraceae</taxon>
        <taxon>Hymenobacter</taxon>
    </lineage>
</organism>
<protein>
    <submittedName>
        <fullName evidence="2">Uncharacterized protein</fullName>
    </submittedName>
</protein>